<name>A0A401H6D6_9APHY</name>
<proteinExistence type="predicted"/>
<organism evidence="2 3">
    <name type="scientific">Sparassis crispa</name>
    <dbReference type="NCBI Taxonomy" id="139825"/>
    <lineage>
        <taxon>Eukaryota</taxon>
        <taxon>Fungi</taxon>
        <taxon>Dikarya</taxon>
        <taxon>Basidiomycota</taxon>
        <taxon>Agaricomycotina</taxon>
        <taxon>Agaricomycetes</taxon>
        <taxon>Polyporales</taxon>
        <taxon>Sparassidaceae</taxon>
        <taxon>Sparassis</taxon>
    </lineage>
</organism>
<feature type="compositionally biased region" description="Polar residues" evidence="1">
    <location>
        <begin position="450"/>
        <end position="462"/>
    </location>
</feature>
<evidence type="ECO:0000313" key="2">
    <source>
        <dbReference type="EMBL" id="GBE89984.1"/>
    </source>
</evidence>
<keyword evidence="3" id="KW-1185">Reference proteome</keyword>
<dbReference type="RefSeq" id="XP_027620897.1">
    <property type="nucleotide sequence ID" value="XM_027765096.1"/>
</dbReference>
<feature type="region of interest" description="Disordered" evidence="1">
    <location>
        <begin position="441"/>
        <end position="466"/>
    </location>
</feature>
<dbReference type="InParanoid" id="A0A401H6D6"/>
<dbReference type="AlphaFoldDB" id="A0A401H6D6"/>
<dbReference type="Proteomes" id="UP000287166">
    <property type="component" value="Unassembled WGS sequence"/>
</dbReference>
<dbReference type="EMBL" id="BFAD01000018">
    <property type="protein sequence ID" value="GBE89984.1"/>
    <property type="molecule type" value="Genomic_DNA"/>
</dbReference>
<dbReference type="OrthoDB" id="2754196at2759"/>
<protein>
    <recommendedName>
        <fullName evidence="4">F-box domain-containing protein</fullName>
    </recommendedName>
</protein>
<accession>A0A401H6D6</accession>
<dbReference type="GeneID" id="38786901"/>
<evidence type="ECO:0000256" key="1">
    <source>
        <dbReference type="SAM" id="MobiDB-lite"/>
    </source>
</evidence>
<comment type="caution">
    <text evidence="2">The sequence shown here is derived from an EMBL/GenBank/DDBJ whole genome shotgun (WGS) entry which is preliminary data.</text>
</comment>
<gene>
    <name evidence="2" type="ORF">SCP_1800060</name>
</gene>
<evidence type="ECO:0008006" key="4">
    <source>
        <dbReference type="Google" id="ProtNLM"/>
    </source>
</evidence>
<evidence type="ECO:0000313" key="3">
    <source>
        <dbReference type="Proteomes" id="UP000287166"/>
    </source>
</evidence>
<sequence length="581" mass="61732">MDLTPARAALLAAESFVAKLHADPQHTGTDSLDRIEETLRGAILSVRHQFNALRPVNRLPPEILRFVFQELLEPVTPEGDLYIWASPALRSTRGLKGVSHVCRRWRQISLGRASATPDDAHGPWATHAPLAVSIFTQALNPFMLELCRSDGARLAELCIASPLDPRIYTDFPAPALQRLTLQSDPISDRPYLVELFRGDAPRLRALALQSSFWLPKNPFPALTRLLLAAHPPRPHLPRASWTLPALRTLLANCPALEEALLVRLRHDLPPADDDDPAVPLPRLRRLAIGDCTAALAAWLLRHLAPPPSAALRLFALDAPAAVLPALPRPAALRTLKLTPRTLAAADADAAAFRIDAPPHAPQVLLPALAARVPLCGIVELHVEGRVHALVDFPRLFGTLGALAVVVCRVDAGGEGEDAGDGADAGDRAEAGALHCSDVDAGTGTEAAPWNNGTDTEGASASTHAPGCTDADADADAAGGLLPHILRCLLPGPTTTAAGPPPCPHLTTLHVRLATPRPHPHVARVAAFARARPLVKCVVELAGAGALGLDAVEGVEICVGELRGAPWPAVCGETTHRFWPAW</sequence>
<reference evidence="2 3" key="1">
    <citation type="journal article" date="2018" name="Sci. Rep.">
        <title>Genome sequence of the cauliflower mushroom Sparassis crispa (Hanabiratake) and its association with beneficial usage.</title>
        <authorList>
            <person name="Kiyama R."/>
            <person name="Furutani Y."/>
            <person name="Kawaguchi K."/>
            <person name="Nakanishi T."/>
        </authorList>
    </citation>
    <scope>NUCLEOTIDE SEQUENCE [LARGE SCALE GENOMIC DNA]</scope>
</reference>